<evidence type="ECO:0000256" key="1">
    <source>
        <dbReference type="SAM" id="Coils"/>
    </source>
</evidence>
<feature type="domain" description="NERD" evidence="3">
    <location>
        <begin position="104"/>
        <end position="206"/>
    </location>
</feature>
<dbReference type="EMBL" id="CCSE01000001">
    <property type="protein sequence ID" value="CEA00962.1"/>
    <property type="molecule type" value="Genomic_DNA"/>
</dbReference>
<dbReference type="HOGENOM" id="CLU_079901_0_0_9"/>
<evidence type="ECO:0000313" key="5">
    <source>
        <dbReference type="Proteomes" id="UP000044136"/>
    </source>
</evidence>
<protein>
    <submittedName>
        <fullName evidence="4">Nuclease-related domain protein</fullName>
    </submittedName>
</protein>
<name>A0A078M6F2_9STAP</name>
<evidence type="ECO:0000259" key="3">
    <source>
        <dbReference type="PROSITE" id="PS50965"/>
    </source>
</evidence>
<reference evidence="4 5" key="1">
    <citation type="submission" date="2014-07" db="EMBL/GenBank/DDBJ databases">
        <authorList>
            <person name="Urmite Genomes Urmite Genomes"/>
        </authorList>
    </citation>
    <scope>NUCLEOTIDE SEQUENCE [LARGE SCALE GENOMIC DNA]</scope>
    <source>
        <strain evidence="4 5">13MG44_air</strain>
    </source>
</reference>
<feature type="transmembrane region" description="Helical" evidence="2">
    <location>
        <begin position="6"/>
        <end position="30"/>
    </location>
</feature>
<organism evidence="4 5">
    <name type="scientific">Jeotgalicoccus saudimassiliensis</name>
    <dbReference type="NCBI Taxonomy" id="1461582"/>
    <lineage>
        <taxon>Bacteria</taxon>
        <taxon>Bacillati</taxon>
        <taxon>Bacillota</taxon>
        <taxon>Bacilli</taxon>
        <taxon>Bacillales</taxon>
        <taxon>Staphylococcaceae</taxon>
        <taxon>Jeotgalicoccus</taxon>
    </lineage>
</organism>
<dbReference type="eggNOG" id="ENOG502Z9XI">
    <property type="taxonomic scope" value="Bacteria"/>
</dbReference>
<dbReference type="STRING" id="1461582.BN1048_01176"/>
<dbReference type="PROSITE" id="PS50965">
    <property type="entry name" value="NERD"/>
    <property type="match status" value="1"/>
</dbReference>
<keyword evidence="1" id="KW-0175">Coiled coil</keyword>
<keyword evidence="2" id="KW-1133">Transmembrane helix</keyword>
<keyword evidence="2" id="KW-0472">Membrane</keyword>
<gene>
    <name evidence="4" type="ORF">BN1048_01176</name>
</gene>
<feature type="coiled-coil region" evidence="1">
    <location>
        <begin position="40"/>
        <end position="75"/>
    </location>
</feature>
<dbReference type="OrthoDB" id="2416822at2"/>
<dbReference type="Pfam" id="PF08378">
    <property type="entry name" value="NERD"/>
    <property type="match status" value="1"/>
</dbReference>
<keyword evidence="2" id="KW-0812">Transmembrane</keyword>
<dbReference type="RefSeq" id="WP_035809378.1">
    <property type="nucleotide sequence ID" value="NZ_CCSE01000001.1"/>
</dbReference>
<evidence type="ECO:0000313" key="4">
    <source>
        <dbReference type="EMBL" id="CEA00962.1"/>
    </source>
</evidence>
<dbReference type="InterPro" id="IPR011528">
    <property type="entry name" value="NERD"/>
</dbReference>
<accession>A0A078M6F2</accession>
<keyword evidence="5" id="KW-1185">Reference proteome</keyword>
<proteinExistence type="predicted"/>
<dbReference type="Proteomes" id="UP000044136">
    <property type="component" value="Unassembled WGS sequence"/>
</dbReference>
<sequence length="302" mass="35587">MNTDIFTDPIFIAVAAVLLIIVIWFLVYYFKHRNEVKTVEQTYSKEKESLVEKYESEQEEERLEHKKEMSTLNEKYHNDTTLLDNKLSSLHQFTVDKGEYLTDLSLIQLKDKLVKDEKIRETDMIILSNIYLPSRNYTNTRKIDHLVLTRTGIYMIDSKYWSGHILHGINENQFESVPYVESFFDLLELDKQKEQTLIFEKADSENVSVNHYNGIIDETKVTAEKLKNKFKLQYDIVPIIYFNPKDNGNYSITNYSEDPSIRVLVGQEDLEAFFLKYVFHGRFQYTVKDLDEIANALIDQSL</sequence>
<evidence type="ECO:0000256" key="2">
    <source>
        <dbReference type="SAM" id="Phobius"/>
    </source>
</evidence>
<dbReference type="AlphaFoldDB" id="A0A078M6F2"/>